<dbReference type="Proteomes" id="UP001189429">
    <property type="component" value="Unassembled WGS sequence"/>
</dbReference>
<dbReference type="EMBL" id="CAUYUJ010002292">
    <property type="protein sequence ID" value="CAK0800102.1"/>
    <property type="molecule type" value="Genomic_DNA"/>
</dbReference>
<evidence type="ECO:0000313" key="3">
    <source>
        <dbReference type="Proteomes" id="UP001189429"/>
    </source>
</evidence>
<feature type="compositionally biased region" description="Low complexity" evidence="1">
    <location>
        <begin position="1"/>
        <end position="13"/>
    </location>
</feature>
<proteinExistence type="predicted"/>
<feature type="non-terminal residue" evidence="2">
    <location>
        <position position="117"/>
    </location>
</feature>
<evidence type="ECO:0000313" key="2">
    <source>
        <dbReference type="EMBL" id="CAK0800102.1"/>
    </source>
</evidence>
<keyword evidence="3" id="KW-1185">Reference proteome</keyword>
<accession>A0ABN9Q6R1</accession>
<evidence type="ECO:0000256" key="1">
    <source>
        <dbReference type="SAM" id="MobiDB-lite"/>
    </source>
</evidence>
<protein>
    <submittedName>
        <fullName evidence="2">Uncharacterized protein</fullName>
    </submittedName>
</protein>
<comment type="caution">
    <text evidence="2">The sequence shown here is derived from an EMBL/GenBank/DDBJ whole genome shotgun (WGS) entry which is preliminary data.</text>
</comment>
<feature type="compositionally biased region" description="Polar residues" evidence="1">
    <location>
        <begin position="102"/>
        <end position="117"/>
    </location>
</feature>
<reference evidence="2" key="1">
    <citation type="submission" date="2023-10" db="EMBL/GenBank/DDBJ databases">
        <authorList>
            <person name="Chen Y."/>
            <person name="Shah S."/>
            <person name="Dougan E. K."/>
            <person name="Thang M."/>
            <person name="Chan C."/>
        </authorList>
    </citation>
    <scope>NUCLEOTIDE SEQUENCE [LARGE SCALE GENOMIC DNA]</scope>
</reference>
<organism evidence="2 3">
    <name type="scientific">Prorocentrum cordatum</name>
    <dbReference type="NCBI Taxonomy" id="2364126"/>
    <lineage>
        <taxon>Eukaryota</taxon>
        <taxon>Sar</taxon>
        <taxon>Alveolata</taxon>
        <taxon>Dinophyceae</taxon>
        <taxon>Prorocentrales</taxon>
        <taxon>Prorocentraceae</taxon>
        <taxon>Prorocentrum</taxon>
    </lineage>
</organism>
<feature type="region of interest" description="Disordered" evidence="1">
    <location>
        <begin position="91"/>
        <end position="117"/>
    </location>
</feature>
<sequence>MAAHNYQDAAAAAGHVPRRNGTPHGWVQSQVPSGTRALAAAAAQPPLREVAFPGGEGANKSPEEMAKELLNKMDDLSMFKLAKVYSSMARGSASAWSPRGSRGSTASRCTSETSART</sequence>
<gene>
    <name evidence="2" type="ORF">PCOR1329_LOCUS8360</name>
</gene>
<feature type="region of interest" description="Disordered" evidence="1">
    <location>
        <begin position="1"/>
        <end position="26"/>
    </location>
</feature>
<name>A0ABN9Q6R1_9DINO</name>